<organism evidence="1 2">
    <name type="scientific">Pseudomonas asplenii</name>
    <dbReference type="NCBI Taxonomy" id="53407"/>
    <lineage>
        <taxon>Bacteria</taxon>
        <taxon>Pseudomonadati</taxon>
        <taxon>Pseudomonadota</taxon>
        <taxon>Gammaproteobacteria</taxon>
        <taxon>Pseudomonadales</taxon>
        <taxon>Pseudomonadaceae</taxon>
        <taxon>Pseudomonas</taxon>
    </lineage>
</organism>
<accession>A0A1H1X7A5</accession>
<dbReference type="GeneID" id="300208674"/>
<dbReference type="Proteomes" id="UP000199524">
    <property type="component" value="Chromosome I"/>
</dbReference>
<reference evidence="2" key="1">
    <citation type="submission" date="2016-10" db="EMBL/GenBank/DDBJ databases">
        <authorList>
            <person name="Varghese N."/>
            <person name="Submissions S."/>
        </authorList>
    </citation>
    <scope>NUCLEOTIDE SEQUENCE [LARGE SCALE GENOMIC DNA]</scope>
    <source>
        <strain evidence="2">ATCC 23835</strain>
    </source>
</reference>
<dbReference type="AlphaFoldDB" id="A0A1H1X7A5"/>
<keyword evidence="2" id="KW-1185">Reference proteome</keyword>
<protein>
    <submittedName>
        <fullName evidence="1">Uncharacterized protein</fullName>
    </submittedName>
</protein>
<dbReference type="EMBL" id="LT629777">
    <property type="protein sequence ID" value="SDT04506.1"/>
    <property type="molecule type" value="Genomic_DNA"/>
</dbReference>
<sequence length="104" mass="11640">MPQMKKQCVGPVMDHAIGFTSAVWTKVLLDPTDRRRFMFGNRLSEVFQAVAKVHNECPAVRQVHFELDVSEHKEGSVALTLRFMDSPEGGPYLLLSLQGEPVEG</sequence>
<gene>
    <name evidence="1" type="ORF">SAMN05216598_3747</name>
</gene>
<name>A0A1H1X7A5_9PSED</name>
<dbReference type="RefSeq" id="WP_090207381.1">
    <property type="nucleotide sequence ID" value="NZ_LT629777.1"/>
</dbReference>
<evidence type="ECO:0000313" key="1">
    <source>
        <dbReference type="EMBL" id="SDT04506.1"/>
    </source>
</evidence>
<proteinExistence type="predicted"/>
<evidence type="ECO:0000313" key="2">
    <source>
        <dbReference type="Proteomes" id="UP000199524"/>
    </source>
</evidence>